<evidence type="ECO:0000313" key="2">
    <source>
        <dbReference type="Proteomes" id="UP001172457"/>
    </source>
</evidence>
<comment type="caution">
    <text evidence="1">The sequence shown here is derived from an EMBL/GenBank/DDBJ whole genome shotgun (WGS) entry which is preliminary data.</text>
</comment>
<organism evidence="1 2">
    <name type="scientific">Centaurea solstitialis</name>
    <name type="common">yellow star-thistle</name>
    <dbReference type="NCBI Taxonomy" id="347529"/>
    <lineage>
        <taxon>Eukaryota</taxon>
        <taxon>Viridiplantae</taxon>
        <taxon>Streptophyta</taxon>
        <taxon>Embryophyta</taxon>
        <taxon>Tracheophyta</taxon>
        <taxon>Spermatophyta</taxon>
        <taxon>Magnoliopsida</taxon>
        <taxon>eudicotyledons</taxon>
        <taxon>Gunneridae</taxon>
        <taxon>Pentapetalae</taxon>
        <taxon>asterids</taxon>
        <taxon>campanulids</taxon>
        <taxon>Asterales</taxon>
        <taxon>Asteraceae</taxon>
        <taxon>Carduoideae</taxon>
        <taxon>Cardueae</taxon>
        <taxon>Centaureinae</taxon>
        <taxon>Centaurea</taxon>
    </lineage>
</organism>
<protein>
    <submittedName>
        <fullName evidence="1">Uncharacterized protein</fullName>
    </submittedName>
</protein>
<reference evidence="1" key="1">
    <citation type="submission" date="2023-03" db="EMBL/GenBank/DDBJ databases">
        <title>Chromosome-scale reference genome and RAD-based genetic map of yellow starthistle (Centaurea solstitialis) reveal putative structural variation and QTLs associated with invader traits.</title>
        <authorList>
            <person name="Reatini B."/>
            <person name="Cang F.A."/>
            <person name="Jiang Q."/>
            <person name="Mckibben M.T.W."/>
            <person name="Barker M.S."/>
            <person name="Rieseberg L.H."/>
            <person name="Dlugosch K.M."/>
        </authorList>
    </citation>
    <scope>NUCLEOTIDE SEQUENCE</scope>
    <source>
        <strain evidence="1">CAN-66</strain>
        <tissue evidence="1">Leaf</tissue>
    </source>
</reference>
<dbReference type="Proteomes" id="UP001172457">
    <property type="component" value="Chromosome 7"/>
</dbReference>
<dbReference type="EMBL" id="JARYMX010000007">
    <property type="protein sequence ID" value="KAJ9542263.1"/>
    <property type="molecule type" value="Genomic_DNA"/>
</dbReference>
<keyword evidence="2" id="KW-1185">Reference proteome</keyword>
<name>A0AA38SH57_9ASTR</name>
<sequence length="107" mass="12413">MEPKSKYTNWNHVVFSSNKVSHAVEMLQHAPGSVKFILLVLENDPLGFLPVPYSLILEFYISAKLLTHMLNNNMEQKEHAKPVLLAESRLSDFCRTHFRLQKSQFSR</sequence>
<proteinExistence type="predicted"/>
<evidence type="ECO:0000313" key="1">
    <source>
        <dbReference type="EMBL" id="KAJ9542263.1"/>
    </source>
</evidence>
<gene>
    <name evidence="1" type="ORF">OSB04_028769</name>
</gene>
<dbReference type="AlphaFoldDB" id="A0AA38SH57"/>
<accession>A0AA38SH57</accession>